<protein>
    <submittedName>
        <fullName evidence="2">Uncharacterized protein</fullName>
    </submittedName>
</protein>
<dbReference type="EMBL" id="JAZHXJ010003398">
    <property type="protein sequence ID" value="KAL1835197.1"/>
    <property type="molecule type" value="Genomic_DNA"/>
</dbReference>
<evidence type="ECO:0000256" key="1">
    <source>
        <dbReference type="SAM" id="MobiDB-lite"/>
    </source>
</evidence>
<organism evidence="2 3">
    <name type="scientific">Phialemonium thermophilum</name>
    <dbReference type="NCBI Taxonomy" id="223376"/>
    <lineage>
        <taxon>Eukaryota</taxon>
        <taxon>Fungi</taxon>
        <taxon>Dikarya</taxon>
        <taxon>Ascomycota</taxon>
        <taxon>Pezizomycotina</taxon>
        <taxon>Sordariomycetes</taxon>
        <taxon>Sordariomycetidae</taxon>
        <taxon>Cephalothecales</taxon>
        <taxon>Cephalothecaceae</taxon>
        <taxon>Phialemonium</taxon>
    </lineage>
</organism>
<comment type="caution">
    <text evidence="2">The sequence shown here is derived from an EMBL/GenBank/DDBJ whole genome shotgun (WGS) entry which is preliminary data.</text>
</comment>
<feature type="region of interest" description="Disordered" evidence="1">
    <location>
        <begin position="35"/>
        <end position="61"/>
    </location>
</feature>
<sequence length="107" mass="11680">MSPNTALGWWIVHRTACPASASRRRKWQMAQELCESRPLVGSSRNSSSRGRAASSTPMHADDLLDEAVLVGRADRPGLPQPGAEAQALADRGRLEMEVWGGGRRRDT</sequence>
<dbReference type="Proteomes" id="UP001586593">
    <property type="component" value="Unassembled WGS sequence"/>
</dbReference>
<accession>A0ABR3V044</accession>
<feature type="compositionally biased region" description="Low complexity" evidence="1">
    <location>
        <begin position="41"/>
        <end position="55"/>
    </location>
</feature>
<evidence type="ECO:0000313" key="3">
    <source>
        <dbReference type="Proteomes" id="UP001586593"/>
    </source>
</evidence>
<reference evidence="2 3" key="1">
    <citation type="journal article" date="2024" name="Commun. Biol.">
        <title>Comparative genomic analysis of thermophilic fungi reveals convergent evolutionary adaptations and gene losses.</title>
        <authorList>
            <person name="Steindorff A.S."/>
            <person name="Aguilar-Pontes M.V."/>
            <person name="Robinson A.J."/>
            <person name="Andreopoulos B."/>
            <person name="LaButti K."/>
            <person name="Kuo A."/>
            <person name="Mondo S."/>
            <person name="Riley R."/>
            <person name="Otillar R."/>
            <person name="Haridas S."/>
            <person name="Lipzen A."/>
            <person name="Grimwood J."/>
            <person name="Schmutz J."/>
            <person name="Clum A."/>
            <person name="Reid I.D."/>
            <person name="Moisan M.C."/>
            <person name="Butler G."/>
            <person name="Nguyen T.T.M."/>
            <person name="Dewar K."/>
            <person name="Conant G."/>
            <person name="Drula E."/>
            <person name="Henrissat B."/>
            <person name="Hansel C."/>
            <person name="Singer S."/>
            <person name="Hutchinson M.I."/>
            <person name="de Vries R.P."/>
            <person name="Natvig D.O."/>
            <person name="Powell A.J."/>
            <person name="Tsang A."/>
            <person name="Grigoriev I.V."/>
        </authorList>
    </citation>
    <scope>NUCLEOTIDE SEQUENCE [LARGE SCALE GENOMIC DNA]</scope>
    <source>
        <strain evidence="2 3">ATCC 24622</strain>
    </source>
</reference>
<evidence type="ECO:0000313" key="2">
    <source>
        <dbReference type="EMBL" id="KAL1835197.1"/>
    </source>
</evidence>
<gene>
    <name evidence="2" type="ORF">VTK73DRAFT_6027</name>
</gene>
<proteinExistence type="predicted"/>
<keyword evidence="3" id="KW-1185">Reference proteome</keyword>
<name>A0ABR3V044_9PEZI</name>